<evidence type="ECO:0000313" key="2">
    <source>
        <dbReference type="Proteomes" id="UP000177798"/>
    </source>
</evidence>
<organism evidence="1 2">
    <name type="scientific">Sclerotinia sclerotiorum (strain ATCC 18683 / 1980 / Ss-1)</name>
    <name type="common">White mold</name>
    <name type="synonym">Whetzelinia sclerotiorum</name>
    <dbReference type="NCBI Taxonomy" id="665079"/>
    <lineage>
        <taxon>Eukaryota</taxon>
        <taxon>Fungi</taxon>
        <taxon>Dikarya</taxon>
        <taxon>Ascomycota</taxon>
        <taxon>Pezizomycotina</taxon>
        <taxon>Leotiomycetes</taxon>
        <taxon>Helotiales</taxon>
        <taxon>Sclerotiniaceae</taxon>
        <taxon>Sclerotinia</taxon>
    </lineage>
</organism>
<accession>A0A1D9QMQ6</accession>
<protein>
    <recommendedName>
        <fullName evidence="3">Methyltransferase domain-containing protein</fullName>
    </recommendedName>
</protein>
<dbReference type="KEGG" id="ssl:SS1G_10415"/>
<dbReference type="InterPro" id="IPR008884">
    <property type="entry name" value="TylF_MeTrfase"/>
</dbReference>
<dbReference type="AlphaFoldDB" id="A0A1D9QMQ6"/>
<gene>
    <name evidence="1" type="ORF">sscle_16g109940</name>
</gene>
<dbReference type="PANTHER" id="PTHR40036">
    <property type="entry name" value="MACROCIN O-METHYLTRANSFERASE"/>
    <property type="match status" value="1"/>
</dbReference>
<evidence type="ECO:0008006" key="3">
    <source>
        <dbReference type="Google" id="ProtNLM"/>
    </source>
</evidence>
<dbReference type="Gene3D" id="3.40.50.150">
    <property type="entry name" value="Vaccinia Virus protein VP39"/>
    <property type="match status" value="1"/>
</dbReference>
<sequence>MSQQTLRHLLGRQSESFNLLEVAFLTAALESALYYETRMRSAPAFDNKFNLLSHAIQLAKSDGLFLEFGVGAGETINHIAMQIDKDRIVFGFDSFTGLPETWRTGFVEGKFAQSTLPAVPYHVTLIKGIFDDTLPAFLETNLGPVAFLHVDCDLYSSTKSLLKQLAPRICEGTIIVFDEYFNFPGWQQDEYKAFQELVADCGLIYDYIGFVPSHQQAAVCITKKQNS</sequence>
<dbReference type="OrthoDB" id="10265168at2759"/>
<dbReference type="Proteomes" id="UP000177798">
    <property type="component" value="Chromosome 16"/>
</dbReference>
<dbReference type="Pfam" id="PF05711">
    <property type="entry name" value="TylF"/>
    <property type="match status" value="1"/>
</dbReference>
<dbReference type="VEuPathDB" id="FungiDB:sscle_16g109940"/>
<dbReference type="RefSeq" id="XP_001588867.1">
    <property type="nucleotide sequence ID" value="XM_001588817.1"/>
</dbReference>
<name>A0A1D9QMQ6_SCLS1</name>
<dbReference type="PANTHER" id="PTHR40036:SF1">
    <property type="entry name" value="MACROCIN O-METHYLTRANSFERASE"/>
    <property type="match status" value="1"/>
</dbReference>
<reference evidence="2" key="1">
    <citation type="journal article" date="2017" name="Genome Biol. Evol.">
        <title>The complete genome sequence of the phytopathogenic fungus Sclerotinia sclerotiorum reveals insights into the genome architecture of broad host range pathogens.</title>
        <authorList>
            <person name="Derbyshire M."/>
            <person name="Denton-Giles M."/>
            <person name="Hegedus D."/>
            <person name="Seifbarghy S."/>
            <person name="Rollins J."/>
            <person name="van Kan J."/>
            <person name="Seidl M.F."/>
            <person name="Faino L."/>
            <person name="Mbengue M."/>
            <person name="Navaud O."/>
            <person name="Raffaele S."/>
            <person name="Hammond-Kosack K."/>
            <person name="Heard S."/>
            <person name="Oliver R."/>
        </authorList>
    </citation>
    <scope>NUCLEOTIDE SEQUENCE [LARGE SCALE GENOMIC DNA]</scope>
    <source>
        <strain evidence="2">ATCC 18683 / 1980 / Ss-1</strain>
    </source>
</reference>
<proteinExistence type="predicted"/>
<dbReference type="InterPro" id="IPR029063">
    <property type="entry name" value="SAM-dependent_MTases_sf"/>
</dbReference>
<evidence type="ECO:0000313" key="1">
    <source>
        <dbReference type="EMBL" id="APA16224.1"/>
    </source>
</evidence>
<dbReference type="EMBL" id="CP017829">
    <property type="protein sequence ID" value="APA16224.1"/>
    <property type="molecule type" value="Genomic_DNA"/>
</dbReference>